<dbReference type="InterPro" id="IPR002560">
    <property type="entry name" value="Transposase_DDE"/>
</dbReference>
<dbReference type="Proteomes" id="UP000004910">
    <property type="component" value="Unassembled WGS sequence"/>
</dbReference>
<dbReference type="PANTHER" id="PTHR33498:SF1">
    <property type="entry name" value="TRANSPOSASE FOR INSERTION SEQUENCE ELEMENT IS1557"/>
    <property type="match status" value="1"/>
</dbReference>
<dbReference type="EMBL" id="ABIK02000015">
    <property type="protein sequence ID" value="EDS73993.1"/>
    <property type="molecule type" value="Genomic_DNA"/>
</dbReference>
<dbReference type="PANTHER" id="PTHR33498">
    <property type="entry name" value="TRANSPOSASE FOR INSERTION SEQUENCE ELEMENT IS1557"/>
    <property type="match status" value="1"/>
</dbReference>
<dbReference type="GeneID" id="94018633"/>
<comment type="caution">
    <text evidence="2">The sequence shown here is derived from an EMBL/GenBank/DDBJ whole genome shotgun (WGS) entry which is preliminary data.</text>
</comment>
<dbReference type="InterPro" id="IPR047951">
    <property type="entry name" value="Transpos_ISL3"/>
</dbReference>
<protein>
    <recommendedName>
        <fullName evidence="1">Transposase IS204/IS1001/IS1096/IS1165 DDE domain-containing protein</fullName>
    </recommendedName>
</protein>
<dbReference type="STRING" id="428126.CLOSPI_02419"/>
<reference evidence="2" key="2">
    <citation type="submission" date="2014-06" db="EMBL/GenBank/DDBJ databases">
        <title>Draft genome sequence of Clostridium spiroforme (DSM 1552).</title>
        <authorList>
            <person name="Sudarsanam P."/>
            <person name="Ley R."/>
            <person name="Guruge J."/>
            <person name="Turnbaugh P.J."/>
            <person name="Mahowald M."/>
            <person name="Liep D."/>
            <person name="Gordon J."/>
        </authorList>
    </citation>
    <scope>NUCLEOTIDE SEQUENCE</scope>
    <source>
        <strain evidence="2">DSM 1552</strain>
    </source>
</reference>
<dbReference type="eggNOG" id="COG3464">
    <property type="taxonomic scope" value="Bacteria"/>
</dbReference>
<evidence type="ECO:0000259" key="1">
    <source>
        <dbReference type="Pfam" id="PF01610"/>
    </source>
</evidence>
<accession>B1C5J0</accession>
<dbReference type="HOGENOM" id="CLU_041900_1_3_9"/>
<gene>
    <name evidence="2" type="ORF">CLOSPI_02419</name>
</gene>
<proteinExistence type="predicted"/>
<dbReference type="RefSeq" id="WP_004610871.1">
    <property type="nucleotide sequence ID" value="NZ_CP102275.1"/>
</dbReference>
<dbReference type="AlphaFoldDB" id="B1C5J0"/>
<evidence type="ECO:0000313" key="3">
    <source>
        <dbReference type="Proteomes" id="UP000004910"/>
    </source>
</evidence>
<keyword evidence="3" id="KW-1185">Reference proteome</keyword>
<reference evidence="2" key="1">
    <citation type="submission" date="2008-02" db="EMBL/GenBank/DDBJ databases">
        <authorList>
            <person name="Fulton L."/>
            <person name="Clifton S."/>
            <person name="Fulton B."/>
            <person name="Xu J."/>
            <person name="Minx P."/>
            <person name="Pepin K.H."/>
            <person name="Johnson M."/>
            <person name="Thiruvilangam P."/>
            <person name="Bhonagiri V."/>
            <person name="Nash W.E."/>
            <person name="Mardis E.R."/>
            <person name="Wilson R.K."/>
        </authorList>
    </citation>
    <scope>NUCLEOTIDE SEQUENCE [LARGE SCALE GENOMIC DNA]</scope>
    <source>
        <strain evidence="2">DSM 1552</strain>
    </source>
</reference>
<name>B1C5J0_9FIRM</name>
<organism evidence="2 3">
    <name type="scientific">Thomasclavelia spiroformis DSM 1552</name>
    <dbReference type="NCBI Taxonomy" id="428126"/>
    <lineage>
        <taxon>Bacteria</taxon>
        <taxon>Bacillati</taxon>
        <taxon>Bacillota</taxon>
        <taxon>Erysipelotrichia</taxon>
        <taxon>Erysipelotrichales</taxon>
        <taxon>Coprobacillaceae</taxon>
        <taxon>Thomasclavelia</taxon>
    </lineage>
</organism>
<dbReference type="Pfam" id="PF01610">
    <property type="entry name" value="DDE_Tnp_ISL3"/>
    <property type="match status" value="1"/>
</dbReference>
<sequence length="243" mass="29180">MHFVFKPLLKTYFPKSTLLIDHFHVIRLINDRLNHTRKRIMRKYAQNKKSLEYRLLKHRYKILLKSGNYIDHEVFKYDKLLKHYVTENMILESLLSFDDELKQAYSAKEEYLIFDQVTKEEANNSDKRKEFNNVIKRFKHTQVEESISVAQILSSWKEEILNSFIWINNRRISNGPVEGKNNYIKKILSNANGMTNFQSARNRILYSQNKYETYSMNEHKNKIKRTGTPRGAYKKTKIVKTYK</sequence>
<evidence type="ECO:0000313" key="2">
    <source>
        <dbReference type="EMBL" id="EDS73993.1"/>
    </source>
</evidence>
<feature type="domain" description="Transposase IS204/IS1001/IS1096/IS1165 DDE" evidence="1">
    <location>
        <begin position="4"/>
        <end position="204"/>
    </location>
</feature>